<keyword evidence="2" id="KW-1185">Reference proteome</keyword>
<dbReference type="Gene3D" id="3.40.50.12370">
    <property type="match status" value="1"/>
</dbReference>
<dbReference type="eggNOG" id="COG0589">
    <property type="taxonomic scope" value="Bacteria"/>
</dbReference>
<dbReference type="SUPFAM" id="SSF52402">
    <property type="entry name" value="Adenine nucleotide alpha hydrolases-like"/>
    <property type="match status" value="1"/>
</dbReference>
<organism evidence="1 2">
    <name type="scientific">Desulfosudis oleivorans (strain DSM 6200 / JCM 39069 / Hxd3)</name>
    <name type="common">Desulfococcus oleovorans</name>
    <dbReference type="NCBI Taxonomy" id="96561"/>
    <lineage>
        <taxon>Bacteria</taxon>
        <taxon>Pseudomonadati</taxon>
        <taxon>Thermodesulfobacteriota</taxon>
        <taxon>Desulfobacteria</taxon>
        <taxon>Desulfobacterales</taxon>
        <taxon>Desulfosudaceae</taxon>
        <taxon>Desulfosudis</taxon>
    </lineage>
</organism>
<sequence>MSRHILLVFENEAVVPEALMYAREFALRIDARLTLLMIVPMSFDMRTSIGPRRSVVKNIEIRAGRVLSDCLQSFIQAGIEVNSALKLGDPAQEMVKFLANRPPFQAIVWGSGKDLPDRARTGQRHWLSKIAGSLECPLLTVSKRDDRS</sequence>
<dbReference type="OrthoDB" id="5419857at2"/>
<evidence type="ECO:0000313" key="2">
    <source>
        <dbReference type="Proteomes" id="UP000008561"/>
    </source>
</evidence>
<proteinExistence type="predicted"/>
<evidence type="ECO:0000313" key="1">
    <source>
        <dbReference type="EMBL" id="ABW68204.1"/>
    </source>
</evidence>
<dbReference type="Proteomes" id="UP000008561">
    <property type="component" value="Chromosome"/>
</dbReference>
<dbReference type="STRING" id="96561.Dole_2400"/>
<dbReference type="EMBL" id="CP000859">
    <property type="protein sequence ID" value="ABW68204.1"/>
    <property type="molecule type" value="Genomic_DNA"/>
</dbReference>
<accession>A8ZVL7</accession>
<protein>
    <recommendedName>
        <fullName evidence="3">Universal stress protein</fullName>
    </recommendedName>
</protein>
<dbReference type="AlphaFoldDB" id="A8ZVL7"/>
<gene>
    <name evidence="1" type="ordered locus">Dole_2400</name>
</gene>
<reference evidence="1 2" key="1">
    <citation type="submission" date="2007-10" db="EMBL/GenBank/DDBJ databases">
        <title>Complete sequence of Desulfococcus oleovorans Hxd3.</title>
        <authorList>
            <consortium name="US DOE Joint Genome Institute"/>
            <person name="Copeland A."/>
            <person name="Lucas S."/>
            <person name="Lapidus A."/>
            <person name="Barry K."/>
            <person name="Glavina del Rio T."/>
            <person name="Dalin E."/>
            <person name="Tice H."/>
            <person name="Pitluck S."/>
            <person name="Kiss H."/>
            <person name="Brettin T."/>
            <person name="Bruce D."/>
            <person name="Detter J.C."/>
            <person name="Han C."/>
            <person name="Schmutz J."/>
            <person name="Larimer F."/>
            <person name="Land M."/>
            <person name="Hauser L."/>
            <person name="Kyrpides N."/>
            <person name="Kim E."/>
            <person name="Wawrik B."/>
            <person name="Richardson P."/>
        </authorList>
    </citation>
    <scope>NUCLEOTIDE SEQUENCE [LARGE SCALE GENOMIC DNA]</scope>
    <source>
        <strain evidence="2">DSM 6200 / JCM 39069 / Hxd3</strain>
    </source>
</reference>
<name>A8ZVL7_DESOH</name>
<dbReference type="CDD" id="cd00293">
    <property type="entry name" value="USP-like"/>
    <property type="match status" value="1"/>
</dbReference>
<evidence type="ECO:0008006" key="3">
    <source>
        <dbReference type="Google" id="ProtNLM"/>
    </source>
</evidence>
<dbReference type="RefSeq" id="WP_012175816.1">
    <property type="nucleotide sequence ID" value="NC_009943.1"/>
</dbReference>
<dbReference type="HOGENOM" id="CLU_1765045_0_0_7"/>
<dbReference type="KEGG" id="dol:Dole_2400"/>